<dbReference type="EMBL" id="JAUIQD010000009">
    <property type="protein sequence ID" value="KAK3339621.1"/>
    <property type="molecule type" value="Genomic_DNA"/>
</dbReference>
<dbReference type="PANTHER" id="PTHR35043:SF7">
    <property type="entry name" value="TRANSCRIPTION FACTOR DOMAIN-CONTAINING PROTEIN"/>
    <property type="match status" value="1"/>
</dbReference>
<feature type="non-terminal residue" evidence="4">
    <location>
        <position position="273"/>
    </location>
</feature>
<protein>
    <submittedName>
        <fullName evidence="4">Uncharacterized protein</fullName>
    </submittedName>
</protein>
<keyword evidence="5" id="KW-1185">Reference proteome</keyword>
<dbReference type="PANTHER" id="PTHR35043">
    <property type="entry name" value="TRANSCRIPTION FACTOR DOMAIN-CONTAINING PROTEIN"/>
    <property type="match status" value="1"/>
</dbReference>
<name>A0AAJ0H4U0_9PEZI</name>
<evidence type="ECO:0000256" key="2">
    <source>
        <dbReference type="SAM" id="Phobius"/>
    </source>
</evidence>
<feature type="transmembrane region" description="Helical" evidence="2">
    <location>
        <begin position="93"/>
        <end position="112"/>
    </location>
</feature>
<evidence type="ECO:0000313" key="4">
    <source>
        <dbReference type="EMBL" id="KAK3339621.1"/>
    </source>
</evidence>
<feature type="chain" id="PRO_5042512844" evidence="3">
    <location>
        <begin position="18"/>
        <end position="273"/>
    </location>
</feature>
<gene>
    <name evidence="4" type="ORF">B0T25DRAFT_511802</name>
</gene>
<sequence length="273" mass="30684">MYYYLLLHLAFLSPAISYPLKNLTEPHPFSCIPGNSSSSTSDRSGSYVSGPAGRGTIQLLWGCTITFALCIWTAIHPDVVHTNSPWSRTVYKLWWMLFAALLPESVVCCALAQRRQAKHIVKLWRDIWRDGEDEKEWLSMAGAFFLVMGGYAVAPGPLKDSDGNTSENKGGGKKRNPARTVSTREFEALLLQLEGETLRELIRSGTLKKSHFDRRGIEDKGKADSISKTIACLQIVWMVVQWVGRKHAGLPVTLLEWHVLTQIPFALVVYFCW</sequence>
<proteinExistence type="predicted"/>
<evidence type="ECO:0000256" key="1">
    <source>
        <dbReference type="SAM" id="MobiDB-lite"/>
    </source>
</evidence>
<comment type="caution">
    <text evidence="4">The sequence shown here is derived from an EMBL/GenBank/DDBJ whole genome shotgun (WGS) entry which is preliminary data.</text>
</comment>
<dbReference type="AlphaFoldDB" id="A0AAJ0H4U0"/>
<evidence type="ECO:0000313" key="5">
    <source>
        <dbReference type="Proteomes" id="UP001275084"/>
    </source>
</evidence>
<keyword evidence="3" id="KW-0732">Signal</keyword>
<evidence type="ECO:0000256" key="3">
    <source>
        <dbReference type="SAM" id="SignalP"/>
    </source>
</evidence>
<reference evidence="4" key="2">
    <citation type="submission" date="2023-06" db="EMBL/GenBank/DDBJ databases">
        <authorList>
            <consortium name="Lawrence Berkeley National Laboratory"/>
            <person name="Haridas S."/>
            <person name="Hensen N."/>
            <person name="Bonometti L."/>
            <person name="Westerberg I."/>
            <person name="Brannstrom I.O."/>
            <person name="Guillou S."/>
            <person name="Cros-Aarteil S."/>
            <person name="Calhoun S."/>
            <person name="Kuo A."/>
            <person name="Mondo S."/>
            <person name="Pangilinan J."/>
            <person name="Riley R."/>
            <person name="Labutti K."/>
            <person name="Andreopoulos B."/>
            <person name="Lipzen A."/>
            <person name="Chen C."/>
            <person name="Yanf M."/>
            <person name="Daum C."/>
            <person name="Ng V."/>
            <person name="Clum A."/>
            <person name="Steindorff A."/>
            <person name="Ohm R."/>
            <person name="Martin F."/>
            <person name="Silar P."/>
            <person name="Natvig D."/>
            <person name="Lalanne C."/>
            <person name="Gautier V."/>
            <person name="Ament-Velasquez S.L."/>
            <person name="Kruys A."/>
            <person name="Hutchinson M.I."/>
            <person name="Powell A.J."/>
            <person name="Barry K."/>
            <person name="Miller A.N."/>
            <person name="Grigoriev I.V."/>
            <person name="Debuchy R."/>
            <person name="Gladieux P."/>
            <person name="Thoren M.H."/>
            <person name="Johannesson H."/>
        </authorList>
    </citation>
    <scope>NUCLEOTIDE SEQUENCE</scope>
    <source>
        <strain evidence="4">CBS 955.72</strain>
    </source>
</reference>
<keyword evidence="2" id="KW-1133">Transmembrane helix</keyword>
<reference evidence="4" key="1">
    <citation type="journal article" date="2023" name="Mol. Phylogenet. Evol.">
        <title>Genome-scale phylogeny and comparative genomics of the fungal order Sordariales.</title>
        <authorList>
            <person name="Hensen N."/>
            <person name="Bonometti L."/>
            <person name="Westerberg I."/>
            <person name="Brannstrom I.O."/>
            <person name="Guillou S."/>
            <person name="Cros-Aarteil S."/>
            <person name="Calhoun S."/>
            <person name="Haridas S."/>
            <person name="Kuo A."/>
            <person name="Mondo S."/>
            <person name="Pangilinan J."/>
            <person name="Riley R."/>
            <person name="LaButti K."/>
            <person name="Andreopoulos B."/>
            <person name="Lipzen A."/>
            <person name="Chen C."/>
            <person name="Yan M."/>
            <person name="Daum C."/>
            <person name="Ng V."/>
            <person name="Clum A."/>
            <person name="Steindorff A."/>
            <person name="Ohm R.A."/>
            <person name="Martin F."/>
            <person name="Silar P."/>
            <person name="Natvig D.O."/>
            <person name="Lalanne C."/>
            <person name="Gautier V."/>
            <person name="Ament-Velasquez S.L."/>
            <person name="Kruys A."/>
            <person name="Hutchinson M.I."/>
            <person name="Powell A.J."/>
            <person name="Barry K."/>
            <person name="Miller A.N."/>
            <person name="Grigoriev I.V."/>
            <person name="Debuchy R."/>
            <person name="Gladieux P."/>
            <person name="Hiltunen Thoren M."/>
            <person name="Johannesson H."/>
        </authorList>
    </citation>
    <scope>NUCLEOTIDE SEQUENCE</scope>
    <source>
        <strain evidence="4">CBS 955.72</strain>
    </source>
</reference>
<keyword evidence="2" id="KW-0472">Membrane</keyword>
<keyword evidence="2" id="KW-0812">Transmembrane</keyword>
<feature type="region of interest" description="Disordered" evidence="1">
    <location>
        <begin position="158"/>
        <end position="179"/>
    </location>
</feature>
<feature type="signal peptide" evidence="3">
    <location>
        <begin position="1"/>
        <end position="17"/>
    </location>
</feature>
<organism evidence="4 5">
    <name type="scientific">Lasiosphaeria hispida</name>
    <dbReference type="NCBI Taxonomy" id="260671"/>
    <lineage>
        <taxon>Eukaryota</taxon>
        <taxon>Fungi</taxon>
        <taxon>Dikarya</taxon>
        <taxon>Ascomycota</taxon>
        <taxon>Pezizomycotina</taxon>
        <taxon>Sordariomycetes</taxon>
        <taxon>Sordariomycetidae</taxon>
        <taxon>Sordariales</taxon>
        <taxon>Lasiosphaeriaceae</taxon>
        <taxon>Lasiosphaeria</taxon>
    </lineage>
</organism>
<accession>A0AAJ0H4U0</accession>
<dbReference type="Proteomes" id="UP001275084">
    <property type="component" value="Unassembled WGS sequence"/>
</dbReference>